<evidence type="ECO:0000313" key="2">
    <source>
        <dbReference type="EMBL" id="MEB8342580.1"/>
    </source>
</evidence>
<feature type="transmembrane region" description="Helical" evidence="1">
    <location>
        <begin position="328"/>
        <end position="348"/>
    </location>
</feature>
<keyword evidence="1" id="KW-1133">Transmembrane helix</keyword>
<reference evidence="2 3" key="1">
    <citation type="submission" date="2022-10" db="EMBL/GenBank/DDBJ databases">
        <authorList>
            <person name="Xie J."/>
            <person name="Shen N."/>
        </authorList>
    </citation>
    <scope>NUCLEOTIDE SEQUENCE [LARGE SCALE GENOMIC DNA]</scope>
    <source>
        <strain evidence="2 3">YIM65594</strain>
    </source>
</reference>
<evidence type="ECO:0000256" key="1">
    <source>
        <dbReference type="SAM" id="Phobius"/>
    </source>
</evidence>
<keyword evidence="1" id="KW-0472">Membrane</keyword>
<gene>
    <name evidence="2" type="ORF">OKJ99_34305</name>
</gene>
<name>A0ABU6FEW3_9ACTN</name>
<evidence type="ECO:0000313" key="3">
    <source>
        <dbReference type="Proteomes" id="UP001354931"/>
    </source>
</evidence>
<keyword evidence="3" id="KW-1185">Reference proteome</keyword>
<dbReference type="Proteomes" id="UP001354931">
    <property type="component" value="Unassembled WGS sequence"/>
</dbReference>
<comment type="caution">
    <text evidence="2">The sequence shown here is derived from an EMBL/GenBank/DDBJ whole genome shotgun (WGS) entry which is preliminary data.</text>
</comment>
<dbReference type="SUPFAM" id="SSF52540">
    <property type="entry name" value="P-loop containing nucleoside triphosphate hydrolases"/>
    <property type="match status" value="1"/>
</dbReference>
<proteinExistence type="predicted"/>
<feature type="transmembrane region" description="Helical" evidence="1">
    <location>
        <begin position="110"/>
        <end position="143"/>
    </location>
</feature>
<dbReference type="InterPro" id="IPR027417">
    <property type="entry name" value="P-loop_NTPase"/>
</dbReference>
<dbReference type="EMBL" id="JAOZYC010000166">
    <property type="protein sequence ID" value="MEB8342580.1"/>
    <property type="molecule type" value="Genomic_DNA"/>
</dbReference>
<organism evidence="2 3">
    <name type="scientific">Streptomyces endophyticus</name>
    <dbReference type="NCBI Taxonomy" id="714166"/>
    <lineage>
        <taxon>Bacteria</taxon>
        <taxon>Bacillati</taxon>
        <taxon>Actinomycetota</taxon>
        <taxon>Actinomycetes</taxon>
        <taxon>Kitasatosporales</taxon>
        <taxon>Streptomycetaceae</taxon>
        <taxon>Streptomyces</taxon>
    </lineage>
</organism>
<feature type="transmembrane region" description="Helical" evidence="1">
    <location>
        <begin position="149"/>
        <end position="168"/>
    </location>
</feature>
<evidence type="ECO:0008006" key="4">
    <source>
        <dbReference type="Google" id="ProtNLM"/>
    </source>
</evidence>
<feature type="transmembrane region" description="Helical" evidence="1">
    <location>
        <begin position="380"/>
        <end position="399"/>
    </location>
</feature>
<sequence>MQLTWKWLEPARLKVAHFAAPERESIYAACLDASLLEPHVAGRLGKRPGASHEAVVREMQTSRWQTAATERATGPQQRAYDKALASTARIEGYRRAAIDAAETNWWPTCVLFGLTSIGLVIALGWLAALGAVLVAVAAMLSLIRWPSGALFHRRLNLLAGFYCIIWLFRRCRLGVRAARWGAILETKGTRPLVGHVVLQLLGDDPDSVYVPSRTDGLRAPRAPGYVVSNSAMKQLKRKLDHIEDGTIAVCGPRGTGKSTLLEACVEDARFGVLVQAPAAYAPLDFLVSLFVRVCVQYIDDQGYTVPELTRLSPMLRLARTARRRARQLGRWIVFALPALALFCLGLSAPVRALYADYASTIADLLRQQGGTLHKQALSVWNGHAIGLGVVICLVALVWWHSRHDVWPARLLGRLWRHSTFIGMTIAVVSVGSVLTDERMRHQAADLPKGTVLTCLWLFLLWMVLHGVREVLDEPGAPLSGHDMSLVLRPPATAAGAYLLYVLVTTPQTNQLLSDPDNPIRLCGVIAGALIVRAGYWHLKPAEPALVARCRNYLYRLQTIQTTASTWSGTAPQPLAIGGSHATTVSTVPPTMPELVTEFRELLGDIAKQKTLFGDRVVIAIDEVDRLGSDTEALDFLREIKAILGVRHVHYLISVAEDVGATFVRRGLPHRDVTDSSLDDIIHVPPSTLAESHKILSARSETLTEPYALLAHSLSGGVLRDLLRYALQIKETQDKTQAHELPDIAYDLILEELSETLAGFRTLLSKHQWTPSTSDTLTAFRFLCNQLRDACPCTEPELRQALDTFATEGIEGHTDPASGRELTDEARQLVDEASAYVYFSLTLLEIFGEKGLEYRTSRARAFGADGAPERLAEARQELAISPYSARTLINGIRMAWELPLGPANRLDLPASRAACPRHRVRP</sequence>
<dbReference type="RefSeq" id="WP_326022119.1">
    <property type="nucleotide sequence ID" value="NZ_JAOZYC010000166.1"/>
</dbReference>
<feature type="transmembrane region" description="Helical" evidence="1">
    <location>
        <begin position="414"/>
        <end position="434"/>
    </location>
</feature>
<keyword evidence="1" id="KW-0812">Transmembrane</keyword>
<accession>A0ABU6FEW3</accession>
<protein>
    <recommendedName>
        <fullName evidence="4">AAA+ ATPase domain-containing protein</fullName>
    </recommendedName>
</protein>